<comment type="subcellular location">
    <subcellularLocation>
        <location evidence="1">Cell membrane</location>
        <topology evidence="1">Single-pass membrane protein</topology>
    </subcellularLocation>
</comment>
<gene>
    <name evidence="8" type="ORF">FILTAD_01106</name>
</gene>
<keyword evidence="9" id="KW-1185">Reference proteome</keyword>
<dbReference type="AlphaFoldDB" id="A0A3P5X0K7"/>
<keyword evidence="5 7" id="KW-1133">Transmembrane helix</keyword>
<evidence type="ECO:0000256" key="6">
    <source>
        <dbReference type="ARBA" id="ARBA00023136"/>
    </source>
</evidence>
<organism evidence="8 9">
    <name type="scientific">Filibacter tadaridae</name>
    <dbReference type="NCBI Taxonomy" id="2483811"/>
    <lineage>
        <taxon>Bacteria</taxon>
        <taxon>Bacillati</taxon>
        <taxon>Bacillota</taxon>
        <taxon>Bacilli</taxon>
        <taxon>Bacillales</taxon>
        <taxon>Caryophanaceae</taxon>
        <taxon>Filibacter</taxon>
    </lineage>
</organism>
<dbReference type="Proteomes" id="UP000270468">
    <property type="component" value="Unassembled WGS sequence"/>
</dbReference>
<dbReference type="Pfam" id="PF10661">
    <property type="entry name" value="EssA"/>
    <property type="match status" value="1"/>
</dbReference>
<dbReference type="RefSeq" id="WP_124069530.1">
    <property type="nucleotide sequence ID" value="NZ_CBCRXF010000015.1"/>
</dbReference>
<sequence>MWKKIIFGTIVIVLVSLLVEENVLGAKEDDTIHDLETLLYEKLKFEKSTDYLHDEKKVEMKNTIPVKQFNIYFDGRDQLSKKGDTSFLFSTAERGARSTVAAKASELKLFIGKEEKKSVLTEGNEPVEGKSNNRTLILVLIGIIIASLILLFIIVLPKQGKGSTVEVKKTFV</sequence>
<dbReference type="GO" id="GO:0005886">
    <property type="term" value="C:plasma membrane"/>
    <property type="evidence" value="ECO:0007669"/>
    <property type="project" value="UniProtKB-SubCell"/>
</dbReference>
<evidence type="ECO:0000313" key="8">
    <source>
        <dbReference type="EMBL" id="VDC24840.1"/>
    </source>
</evidence>
<proteinExistence type="inferred from homology"/>
<reference evidence="8 9" key="1">
    <citation type="submission" date="2018-11" db="EMBL/GenBank/DDBJ databases">
        <authorList>
            <person name="Criscuolo A."/>
        </authorList>
    </citation>
    <scope>NUCLEOTIDE SEQUENCE [LARGE SCALE GENOMIC DNA]</scope>
    <source>
        <strain evidence="8">ATB-66</strain>
    </source>
</reference>
<evidence type="ECO:0000256" key="7">
    <source>
        <dbReference type="SAM" id="Phobius"/>
    </source>
</evidence>
<accession>A0A3P5X0K7</accession>
<evidence type="ECO:0008006" key="10">
    <source>
        <dbReference type="Google" id="ProtNLM"/>
    </source>
</evidence>
<dbReference type="InterPro" id="IPR034026">
    <property type="entry name" value="EssA"/>
</dbReference>
<dbReference type="NCBIfam" id="TIGR03927">
    <property type="entry name" value="T7SS_EssA_Firm"/>
    <property type="match status" value="1"/>
</dbReference>
<comment type="similarity">
    <text evidence="2">Belongs to the EssA family.</text>
</comment>
<keyword evidence="3" id="KW-1003">Cell membrane</keyword>
<evidence type="ECO:0000256" key="3">
    <source>
        <dbReference type="ARBA" id="ARBA00022475"/>
    </source>
</evidence>
<evidence type="ECO:0000256" key="1">
    <source>
        <dbReference type="ARBA" id="ARBA00004162"/>
    </source>
</evidence>
<dbReference type="InterPro" id="IPR018920">
    <property type="entry name" value="EssA/YueC"/>
</dbReference>
<name>A0A3P5X0K7_9BACL</name>
<evidence type="ECO:0000256" key="5">
    <source>
        <dbReference type="ARBA" id="ARBA00022989"/>
    </source>
</evidence>
<protein>
    <recommendedName>
        <fullName evidence="10">Type VII secretion protein EssA</fullName>
    </recommendedName>
</protein>
<evidence type="ECO:0000313" key="9">
    <source>
        <dbReference type="Proteomes" id="UP000270468"/>
    </source>
</evidence>
<evidence type="ECO:0000256" key="4">
    <source>
        <dbReference type="ARBA" id="ARBA00022692"/>
    </source>
</evidence>
<keyword evidence="4 7" id="KW-0812">Transmembrane</keyword>
<dbReference type="OrthoDB" id="2437241at2"/>
<evidence type="ECO:0000256" key="2">
    <source>
        <dbReference type="ARBA" id="ARBA00008570"/>
    </source>
</evidence>
<keyword evidence="6 7" id="KW-0472">Membrane</keyword>
<feature type="transmembrane region" description="Helical" evidence="7">
    <location>
        <begin position="136"/>
        <end position="156"/>
    </location>
</feature>
<dbReference type="EMBL" id="UXAV01000031">
    <property type="protein sequence ID" value="VDC24840.1"/>
    <property type="molecule type" value="Genomic_DNA"/>
</dbReference>